<protein>
    <submittedName>
        <fullName evidence="3">Uncharacterized protein</fullName>
    </submittedName>
</protein>
<evidence type="ECO:0000313" key="2">
    <source>
        <dbReference type="EMBL" id="KAK9038311.1"/>
    </source>
</evidence>
<evidence type="ECO:0000313" key="4">
    <source>
        <dbReference type="Proteomes" id="UP001396334"/>
    </source>
</evidence>
<evidence type="ECO:0000313" key="3">
    <source>
        <dbReference type="EMBL" id="KAK9038314.1"/>
    </source>
</evidence>
<accession>A0ABR2TM16</accession>
<keyword evidence="4" id="KW-1185">Reference proteome</keyword>
<sequence>MSTVGFDSADFPVLSAQPSLERPASPVGAEDQRTTKKVKNKGVEDGVVVDGSKSAATYISGLIETVDVSMQEEDGVATQTMQVDGNEGSHGLPNSCAVAVAGPRASKASTEKF</sequence>
<dbReference type="EMBL" id="JBBPBN010000005">
    <property type="protein sequence ID" value="KAK9038311.1"/>
    <property type="molecule type" value="Genomic_DNA"/>
</dbReference>
<gene>
    <name evidence="2" type="ORF">V6N11_023190</name>
    <name evidence="3" type="ORF">V6N11_023193</name>
</gene>
<feature type="region of interest" description="Disordered" evidence="1">
    <location>
        <begin position="1"/>
        <end position="39"/>
    </location>
</feature>
<dbReference type="Proteomes" id="UP001396334">
    <property type="component" value="Unassembled WGS sequence"/>
</dbReference>
<organism evidence="3 4">
    <name type="scientific">Hibiscus sabdariffa</name>
    <name type="common">roselle</name>
    <dbReference type="NCBI Taxonomy" id="183260"/>
    <lineage>
        <taxon>Eukaryota</taxon>
        <taxon>Viridiplantae</taxon>
        <taxon>Streptophyta</taxon>
        <taxon>Embryophyta</taxon>
        <taxon>Tracheophyta</taxon>
        <taxon>Spermatophyta</taxon>
        <taxon>Magnoliopsida</taxon>
        <taxon>eudicotyledons</taxon>
        <taxon>Gunneridae</taxon>
        <taxon>Pentapetalae</taxon>
        <taxon>rosids</taxon>
        <taxon>malvids</taxon>
        <taxon>Malvales</taxon>
        <taxon>Malvaceae</taxon>
        <taxon>Malvoideae</taxon>
        <taxon>Hibiscus</taxon>
    </lineage>
</organism>
<comment type="caution">
    <text evidence="3">The sequence shown here is derived from an EMBL/GenBank/DDBJ whole genome shotgun (WGS) entry which is preliminary data.</text>
</comment>
<evidence type="ECO:0000256" key="1">
    <source>
        <dbReference type="SAM" id="MobiDB-lite"/>
    </source>
</evidence>
<dbReference type="EMBL" id="JBBPBN010000005">
    <property type="protein sequence ID" value="KAK9038314.1"/>
    <property type="molecule type" value="Genomic_DNA"/>
</dbReference>
<reference evidence="3 4" key="1">
    <citation type="journal article" date="2024" name="G3 (Bethesda)">
        <title>Genome assembly of Hibiscus sabdariffa L. provides insights into metabolisms of medicinal natural products.</title>
        <authorList>
            <person name="Kim T."/>
        </authorList>
    </citation>
    <scope>NUCLEOTIDE SEQUENCE [LARGE SCALE GENOMIC DNA]</scope>
    <source>
        <strain evidence="3">TK-2024</strain>
        <tissue evidence="3">Old leaves</tissue>
    </source>
</reference>
<name>A0ABR2TM16_9ROSI</name>
<proteinExistence type="predicted"/>